<dbReference type="NCBIfam" id="NF006365">
    <property type="entry name" value="PRK08588.1"/>
    <property type="match status" value="1"/>
</dbReference>
<comment type="cofactor">
    <cofactor evidence="1">
        <name>Co(2+)</name>
        <dbReference type="ChEBI" id="CHEBI:48828"/>
    </cofactor>
</comment>
<evidence type="ECO:0000259" key="15">
    <source>
        <dbReference type="Pfam" id="PF07687"/>
    </source>
</evidence>
<evidence type="ECO:0000256" key="13">
    <source>
        <dbReference type="ARBA" id="ARBA00023285"/>
    </source>
</evidence>
<comment type="pathway">
    <text evidence="3">Amino-acid biosynthesis; L-lysine biosynthesis via DAP pathway; LL-2,6-diaminopimelate from (S)-tetrahydrodipicolinate (succinylase route): step 3/3.</text>
</comment>
<sequence length="410" mass="45234">MKNSQKLEILQKLISIPSVNDHEKQVAEYLQSLLQTVGINSEILPLDGDRANLVAEIGSGKPVLAVTGHMDVVDVERENWQTDPFELTQKGDRLYGRGSTDMKAGLAALVITLMELKEQQVPLNGTVRLLATAGEEVGQQGAQKLFEAGYMNDVDTLLVAEPSGFRVPYASKGELDLHIKSRGKAAHSSMPKLGNNAVEHLINVLNNIKESMQQAIDDATNEVLGDTVFNIDTFHGGSQDNAIPGFAEAVLNIRTIPELDNQKILAIIQQQIDQYNQSTNGEISMEIGMDIVPIVGKKDSKIIKLIQQIAQPYLKQYSKDQHYTAENLQKLQQMASLSGMEFSKDQLLTMGVSGGTDASKLLIDKPTGANYVMFGPGNDNPHQDNEYVSLEMYQDFIEIYQKLIIAFFKD</sequence>
<dbReference type="SUPFAM" id="SSF53187">
    <property type="entry name" value="Zn-dependent exopeptidases"/>
    <property type="match status" value="1"/>
</dbReference>
<organism evidence="16 17">
    <name type="scientific">Bombilactobacillus thymidiniphilus</name>
    <dbReference type="NCBI Taxonomy" id="2923363"/>
    <lineage>
        <taxon>Bacteria</taxon>
        <taxon>Bacillati</taxon>
        <taxon>Bacillota</taxon>
        <taxon>Bacilli</taxon>
        <taxon>Lactobacillales</taxon>
        <taxon>Lactobacillaceae</taxon>
        <taxon>Bombilactobacillus</taxon>
    </lineage>
</organism>
<keyword evidence="9" id="KW-0378">Hydrolase</keyword>
<protein>
    <recommendedName>
        <fullName evidence="6">Probable succinyl-diaminopimelate desuccinylase</fullName>
        <ecNumber evidence="5">3.5.1.18</ecNumber>
    </recommendedName>
</protein>
<dbReference type="PANTHER" id="PTHR43808:SF8">
    <property type="entry name" value="PEPTIDASE M20 DIMERISATION DOMAIN-CONTAINING PROTEIN"/>
    <property type="match status" value="1"/>
</dbReference>
<evidence type="ECO:0000256" key="9">
    <source>
        <dbReference type="ARBA" id="ARBA00022801"/>
    </source>
</evidence>
<evidence type="ECO:0000256" key="4">
    <source>
        <dbReference type="ARBA" id="ARBA00006247"/>
    </source>
</evidence>
<dbReference type="CDD" id="cd08659">
    <property type="entry name" value="M20_ArgE_DapE-like"/>
    <property type="match status" value="1"/>
</dbReference>
<keyword evidence="7" id="KW-0028">Amino-acid biosynthesis</keyword>
<evidence type="ECO:0000256" key="3">
    <source>
        <dbReference type="ARBA" id="ARBA00005130"/>
    </source>
</evidence>
<gene>
    <name evidence="16" type="ORF">MOO47_00365</name>
</gene>
<dbReference type="PROSITE" id="PS00758">
    <property type="entry name" value="ARGE_DAPE_CPG2_1"/>
    <property type="match status" value="1"/>
</dbReference>
<keyword evidence="11" id="KW-0220">Diaminopimelate biosynthesis</keyword>
<dbReference type="PROSITE" id="PS00759">
    <property type="entry name" value="ARGE_DAPE_CPG2_2"/>
    <property type="match status" value="1"/>
</dbReference>
<proteinExistence type="inferred from homology"/>
<dbReference type="InterPro" id="IPR001160">
    <property type="entry name" value="Peptidase_M20C"/>
</dbReference>
<comment type="catalytic activity">
    <reaction evidence="14">
        <text>N-succinyl-(2S,6S)-2,6-diaminopimelate + H2O = (2S,6S)-2,6-diaminopimelate + succinate</text>
        <dbReference type="Rhea" id="RHEA:22608"/>
        <dbReference type="ChEBI" id="CHEBI:15377"/>
        <dbReference type="ChEBI" id="CHEBI:30031"/>
        <dbReference type="ChEBI" id="CHEBI:57609"/>
        <dbReference type="ChEBI" id="CHEBI:58087"/>
        <dbReference type="EC" id="3.5.1.18"/>
    </reaction>
</comment>
<dbReference type="InterPro" id="IPR036264">
    <property type="entry name" value="Bact_exopeptidase_dim_dom"/>
</dbReference>
<dbReference type="Pfam" id="PF01546">
    <property type="entry name" value="Peptidase_M20"/>
    <property type="match status" value="1"/>
</dbReference>
<dbReference type="Proteomes" id="UP000831947">
    <property type="component" value="Chromosome"/>
</dbReference>
<feature type="domain" description="Peptidase M20 dimerisation" evidence="15">
    <location>
        <begin position="169"/>
        <end position="276"/>
    </location>
</feature>
<comment type="cofactor">
    <cofactor evidence="2">
        <name>Zn(2+)</name>
        <dbReference type="ChEBI" id="CHEBI:29105"/>
    </cofactor>
</comment>
<dbReference type="InterPro" id="IPR050072">
    <property type="entry name" value="Peptidase_M20A"/>
</dbReference>
<dbReference type="PANTHER" id="PTHR43808">
    <property type="entry name" value="ACETYLORNITHINE DEACETYLASE"/>
    <property type="match status" value="1"/>
</dbReference>
<evidence type="ECO:0000256" key="5">
    <source>
        <dbReference type="ARBA" id="ARBA00011921"/>
    </source>
</evidence>
<reference evidence="16 17" key="1">
    <citation type="journal article" date="2022" name="Int. J. Syst. Evol. Microbiol.">
        <title>Apilactobacillus apisilvae sp. nov., Nicolia spurrieriana gen. nov. sp. nov., Bombilactobacillus folatiphilus sp. nov. and Bombilactobacillus thymidiniphilus sp. nov., four new lactic acid bacterial isolates from stingless bees Tetragonula carbonaria and Austroplebeia australis.</title>
        <authorList>
            <person name="Oliphant S.A."/>
            <person name="Watson-Haigh N.S."/>
            <person name="Sumby K.M."/>
            <person name="Gardner J."/>
            <person name="Groom S."/>
            <person name="Jiranek V."/>
        </authorList>
    </citation>
    <scope>NUCLEOTIDE SEQUENCE [LARGE SCALE GENOMIC DNA]</scope>
    <source>
        <strain evidence="16 17">SG4_A1</strain>
    </source>
</reference>
<evidence type="ECO:0000313" key="17">
    <source>
        <dbReference type="Proteomes" id="UP000831947"/>
    </source>
</evidence>
<dbReference type="InterPro" id="IPR002933">
    <property type="entry name" value="Peptidase_M20"/>
</dbReference>
<dbReference type="SUPFAM" id="SSF55031">
    <property type="entry name" value="Bacterial exopeptidase dimerisation domain"/>
    <property type="match status" value="1"/>
</dbReference>
<evidence type="ECO:0000313" key="16">
    <source>
        <dbReference type="EMBL" id="UQS83691.1"/>
    </source>
</evidence>
<dbReference type="Gene3D" id="3.40.630.10">
    <property type="entry name" value="Zn peptidases"/>
    <property type="match status" value="2"/>
</dbReference>
<evidence type="ECO:0000256" key="1">
    <source>
        <dbReference type="ARBA" id="ARBA00001941"/>
    </source>
</evidence>
<evidence type="ECO:0000256" key="6">
    <source>
        <dbReference type="ARBA" id="ARBA00016853"/>
    </source>
</evidence>
<dbReference type="EMBL" id="CP093365">
    <property type="protein sequence ID" value="UQS83691.1"/>
    <property type="molecule type" value="Genomic_DNA"/>
</dbReference>
<evidence type="ECO:0000256" key="10">
    <source>
        <dbReference type="ARBA" id="ARBA00022833"/>
    </source>
</evidence>
<dbReference type="Pfam" id="PF07687">
    <property type="entry name" value="M20_dimer"/>
    <property type="match status" value="1"/>
</dbReference>
<keyword evidence="17" id="KW-1185">Reference proteome</keyword>
<dbReference type="InterPro" id="IPR010182">
    <property type="entry name" value="ArgE/DapE"/>
</dbReference>
<name>A0ABY4PDW3_9LACO</name>
<evidence type="ECO:0000256" key="8">
    <source>
        <dbReference type="ARBA" id="ARBA00022723"/>
    </source>
</evidence>
<dbReference type="RefSeq" id="WP_249512876.1">
    <property type="nucleotide sequence ID" value="NZ_CP093365.1"/>
</dbReference>
<evidence type="ECO:0000256" key="7">
    <source>
        <dbReference type="ARBA" id="ARBA00022605"/>
    </source>
</evidence>
<dbReference type="EC" id="3.5.1.18" evidence="5"/>
<evidence type="ECO:0000256" key="14">
    <source>
        <dbReference type="ARBA" id="ARBA00051301"/>
    </source>
</evidence>
<keyword evidence="10" id="KW-0862">Zinc</keyword>
<dbReference type="NCBIfam" id="TIGR01910">
    <property type="entry name" value="DapE-ArgE"/>
    <property type="match status" value="1"/>
</dbReference>
<keyword evidence="8" id="KW-0479">Metal-binding</keyword>
<evidence type="ECO:0000256" key="12">
    <source>
        <dbReference type="ARBA" id="ARBA00023154"/>
    </source>
</evidence>
<dbReference type="InterPro" id="IPR001261">
    <property type="entry name" value="ArgE/DapE_CS"/>
</dbReference>
<dbReference type="InterPro" id="IPR011650">
    <property type="entry name" value="Peptidase_M20_dimer"/>
</dbReference>
<dbReference type="Gene3D" id="3.30.70.360">
    <property type="match status" value="1"/>
</dbReference>
<comment type="similarity">
    <text evidence="4">Belongs to the peptidase M20A family.</text>
</comment>
<evidence type="ECO:0000256" key="2">
    <source>
        <dbReference type="ARBA" id="ARBA00001947"/>
    </source>
</evidence>
<keyword evidence="13" id="KW-0170">Cobalt</keyword>
<keyword evidence="12" id="KW-0457">Lysine biosynthesis</keyword>
<dbReference type="PRINTS" id="PR00934">
    <property type="entry name" value="XHISDIPTASE"/>
</dbReference>
<evidence type="ECO:0000256" key="11">
    <source>
        <dbReference type="ARBA" id="ARBA00022915"/>
    </source>
</evidence>
<accession>A0ABY4PDW3</accession>